<organism evidence="1 2">
    <name type="scientific">Rhodoferax saidenbachensis</name>
    <dbReference type="NCBI Taxonomy" id="1484693"/>
    <lineage>
        <taxon>Bacteria</taxon>
        <taxon>Pseudomonadati</taxon>
        <taxon>Pseudomonadota</taxon>
        <taxon>Betaproteobacteria</taxon>
        <taxon>Burkholderiales</taxon>
        <taxon>Comamonadaceae</taxon>
        <taxon>Rhodoferax</taxon>
    </lineage>
</organism>
<keyword evidence="2" id="KW-1185">Reference proteome</keyword>
<proteinExistence type="predicted"/>
<name>A0ABU1ZQP7_9BURK</name>
<gene>
    <name evidence="1" type="ORF">J2X15_002558</name>
</gene>
<sequence>MSTKAHHTFETPEQLHAWLRANHASESELWVRIFKKATGQPSVTWDDCVLAAIAWGWIDGVRNALDDTSFLQRLTPRRARSNWSQKNVQHAERLIAQGSMQPPGLAHVEAARSDGRWATAYAGSATMVMPEDFLAALQQDPAAQAFYATLKRQQLFTIYYRLTSAKRAETREKRMVEILAKLGRGESP</sequence>
<accession>A0ABU1ZQP7</accession>
<dbReference type="Proteomes" id="UP001268089">
    <property type="component" value="Unassembled WGS sequence"/>
</dbReference>
<protein>
    <submittedName>
        <fullName evidence="1">Uncharacterized protein YdeI (YjbR/CyaY-like superfamily)</fullName>
    </submittedName>
</protein>
<comment type="caution">
    <text evidence="1">The sequence shown here is derived from an EMBL/GenBank/DDBJ whole genome shotgun (WGS) entry which is preliminary data.</text>
</comment>
<evidence type="ECO:0000313" key="1">
    <source>
        <dbReference type="EMBL" id="MDR7307271.1"/>
    </source>
</evidence>
<reference evidence="1 2" key="1">
    <citation type="submission" date="2023-07" db="EMBL/GenBank/DDBJ databases">
        <title>Sorghum-associated microbial communities from plants grown in Nebraska, USA.</title>
        <authorList>
            <person name="Schachtman D."/>
        </authorList>
    </citation>
    <scope>NUCLEOTIDE SEQUENCE [LARGE SCALE GENOMIC DNA]</scope>
    <source>
        <strain evidence="1 2">BE308</strain>
    </source>
</reference>
<dbReference type="Pfam" id="PF13376">
    <property type="entry name" value="OmdA"/>
    <property type="match status" value="1"/>
</dbReference>
<dbReference type="EMBL" id="JAVDXO010000005">
    <property type="protein sequence ID" value="MDR7307271.1"/>
    <property type="molecule type" value="Genomic_DNA"/>
</dbReference>
<evidence type="ECO:0000313" key="2">
    <source>
        <dbReference type="Proteomes" id="UP001268089"/>
    </source>
</evidence>
<dbReference type="RefSeq" id="WP_310343405.1">
    <property type="nucleotide sequence ID" value="NZ_JAVDXO010000005.1"/>
</dbReference>